<reference evidence="2" key="1">
    <citation type="submission" date="2016-09" db="EMBL/GenBank/DDBJ databases">
        <title>Complete Genome Sequence of Brevibacterium linens SMQ-1335.</title>
        <authorList>
            <person name="de Melo A.G."/>
            <person name="Labrie S.J."/>
            <person name="Dumaresq J."/>
            <person name="Roberts R.J."/>
            <person name="Tremblay D.M."/>
            <person name="Moineau S."/>
        </authorList>
    </citation>
    <scope>NUCLEOTIDE SEQUENCE [LARGE SCALE GENOMIC DNA]</scope>
    <source>
        <strain evidence="2">SMQ-1335</strain>
    </source>
</reference>
<proteinExistence type="predicted"/>
<dbReference type="PATRIC" id="fig|1703.10.peg.1415"/>
<name>A0A1D7W291_BREAU</name>
<evidence type="ECO:0000313" key="2">
    <source>
        <dbReference type="Proteomes" id="UP000094793"/>
    </source>
</evidence>
<protein>
    <submittedName>
        <fullName evidence="1">Uncharacterized protein</fullName>
    </submittedName>
</protein>
<accession>A0A1D7W291</accession>
<gene>
    <name evidence="1" type="ORF">BLSMQ_1380</name>
</gene>
<evidence type="ECO:0000313" key="1">
    <source>
        <dbReference type="EMBL" id="AOP53090.1"/>
    </source>
</evidence>
<dbReference type="AlphaFoldDB" id="A0A1D7W291"/>
<dbReference type="RefSeq" id="WP_009884769.1">
    <property type="nucleotide sequence ID" value="NZ_AAGP01000040.1"/>
</dbReference>
<dbReference type="OrthoDB" id="4804698at2"/>
<dbReference type="eggNOG" id="ENOG5031XCG">
    <property type="taxonomic scope" value="Bacteria"/>
</dbReference>
<dbReference type="KEGG" id="blin:BLSMQ_1380"/>
<dbReference type="EMBL" id="CP017150">
    <property type="protein sequence ID" value="AOP53090.1"/>
    <property type="molecule type" value="Genomic_DNA"/>
</dbReference>
<organism evidence="1 2">
    <name type="scientific">Brevibacterium aurantiacum</name>
    <dbReference type="NCBI Taxonomy" id="273384"/>
    <lineage>
        <taxon>Bacteria</taxon>
        <taxon>Bacillati</taxon>
        <taxon>Actinomycetota</taxon>
        <taxon>Actinomycetes</taxon>
        <taxon>Micrococcales</taxon>
        <taxon>Brevibacteriaceae</taxon>
        <taxon>Brevibacterium</taxon>
    </lineage>
</organism>
<dbReference type="Proteomes" id="UP000094793">
    <property type="component" value="Chromosome"/>
</dbReference>
<sequence length="76" mass="8483">MTAEVKRSHKFIDPMSRLARRFTSVNIGQGQKVGYTEDSSEARLQSIATHEGIRLYRNPDGSHEAIDESQAGDMFG</sequence>